<accession>A0AAE0A882</accession>
<protein>
    <submittedName>
        <fullName evidence="1">Uncharacterized protein</fullName>
    </submittedName>
</protein>
<evidence type="ECO:0000313" key="2">
    <source>
        <dbReference type="Proteomes" id="UP001281410"/>
    </source>
</evidence>
<evidence type="ECO:0000313" key="1">
    <source>
        <dbReference type="EMBL" id="KAK3205178.1"/>
    </source>
</evidence>
<proteinExistence type="predicted"/>
<dbReference type="EMBL" id="JANJYJ010000006">
    <property type="protein sequence ID" value="KAK3205178.1"/>
    <property type="molecule type" value="Genomic_DNA"/>
</dbReference>
<keyword evidence="2" id="KW-1185">Reference proteome</keyword>
<name>A0AAE0A882_9ROSI</name>
<dbReference type="AlphaFoldDB" id="A0AAE0A882"/>
<dbReference type="Proteomes" id="UP001281410">
    <property type="component" value="Unassembled WGS sequence"/>
</dbReference>
<organism evidence="1 2">
    <name type="scientific">Dipteronia sinensis</name>
    <dbReference type="NCBI Taxonomy" id="43782"/>
    <lineage>
        <taxon>Eukaryota</taxon>
        <taxon>Viridiplantae</taxon>
        <taxon>Streptophyta</taxon>
        <taxon>Embryophyta</taxon>
        <taxon>Tracheophyta</taxon>
        <taxon>Spermatophyta</taxon>
        <taxon>Magnoliopsida</taxon>
        <taxon>eudicotyledons</taxon>
        <taxon>Gunneridae</taxon>
        <taxon>Pentapetalae</taxon>
        <taxon>rosids</taxon>
        <taxon>malvids</taxon>
        <taxon>Sapindales</taxon>
        <taxon>Sapindaceae</taxon>
        <taxon>Hippocastanoideae</taxon>
        <taxon>Acereae</taxon>
        <taxon>Dipteronia</taxon>
    </lineage>
</organism>
<sequence>MAERRGSEYNIGSMRTFNSFLLQAKTGLPRCFSDYSAILLGEQKVDLGPSPFRFYNEWLEDGEMMKQASEGWIRCKTEGSTGFVLSSKLKFVKERMQRYILTKKKDSFSMKEVEARLQAVESKAICDGWTETLRKERMDILSDLWNGVRKEEQA</sequence>
<reference evidence="1" key="1">
    <citation type="journal article" date="2023" name="Plant J.">
        <title>Genome sequences and population genomics provide insights into the demographic history, inbreeding, and mutation load of two 'living fossil' tree species of Dipteronia.</title>
        <authorList>
            <person name="Feng Y."/>
            <person name="Comes H.P."/>
            <person name="Chen J."/>
            <person name="Zhu S."/>
            <person name="Lu R."/>
            <person name="Zhang X."/>
            <person name="Li P."/>
            <person name="Qiu J."/>
            <person name="Olsen K.M."/>
            <person name="Qiu Y."/>
        </authorList>
    </citation>
    <scope>NUCLEOTIDE SEQUENCE</scope>
    <source>
        <strain evidence="1">NBL</strain>
    </source>
</reference>
<comment type="caution">
    <text evidence="1">The sequence shown here is derived from an EMBL/GenBank/DDBJ whole genome shotgun (WGS) entry which is preliminary data.</text>
</comment>
<gene>
    <name evidence="1" type="ORF">Dsin_019224</name>
</gene>